<keyword evidence="1" id="KW-0802">TPR repeat</keyword>
<protein>
    <submittedName>
        <fullName evidence="2">Glycoside hydrolase family 26 protein</fullName>
    </submittedName>
</protein>
<sequence>MNTTELKTAAHAAWEEHDEALAEQHFLAALAIDEQDAVTNYDLALLYKYQSRWAESLRYNRRAAELNPEDAAAWWNMGIAATAIADWATAAKAWAFFGITLPLDAVENAAPDLKLGLIPVRITQGDQVEVLWANRLDSARAQIVSVPLPDCGVRYHDIVLIDGAPRGTRELNGKDVPVFDWLEFWQRANYSTYVIEANISNDLAVNTLDKLLADSQMALEDWSRLMPMQHQAGGEETQHALDAASEAKVAWQPERQLGVAALNDQALADVLDAWQTAHPEVEIIEVYNALDAQADDAEKEAMNEAAQ</sequence>
<evidence type="ECO:0000313" key="2">
    <source>
        <dbReference type="EMBL" id="MCB5197070.1"/>
    </source>
</evidence>
<dbReference type="RefSeq" id="WP_226764797.1">
    <property type="nucleotide sequence ID" value="NZ_JAJAWG010000009.1"/>
</dbReference>
<dbReference type="InterPro" id="IPR019734">
    <property type="entry name" value="TPR_rpt"/>
</dbReference>
<evidence type="ECO:0000313" key="3">
    <source>
        <dbReference type="Proteomes" id="UP001198034"/>
    </source>
</evidence>
<name>A0ABS8BMW6_9NEIS</name>
<keyword evidence="3" id="KW-1185">Reference proteome</keyword>
<dbReference type="Proteomes" id="UP001198034">
    <property type="component" value="Unassembled WGS sequence"/>
</dbReference>
<dbReference type="Gene3D" id="1.25.40.10">
    <property type="entry name" value="Tetratricopeptide repeat domain"/>
    <property type="match status" value="1"/>
</dbReference>
<organism evidence="2 3">
    <name type="scientific">Deefgea salmonis</name>
    <dbReference type="NCBI Taxonomy" id="2875502"/>
    <lineage>
        <taxon>Bacteria</taxon>
        <taxon>Pseudomonadati</taxon>
        <taxon>Pseudomonadota</taxon>
        <taxon>Betaproteobacteria</taxon>
        <taxon>Neisseriales</taxon>
        <taxon>Chitinibacteraceae</taxon>
        <taxon>Deefgea</taxon>
    </lineage>
</organism>
<evidence type="ECO:0000256" key="1">
    <source>
        <dbReference type="PROSITE-ProRule" id="PRU00339"/>
    </source>
</evidence>
<accession>A0ABS8BMW6</accession>
<keyword evidence="2" id="KW-0378">Hydrolase</keyword>
<proteinExistence type="predicted"/>
<dbReference type="GO" id="GO:0016787">
    <property type="term" value="F:hydrolase activity"/>
    <property type="evidence" value="ECO:0007669"/>
    <property type="project" value="UniProtKB-KW"/>
</dbReference>
<dbReference type="InterPro" id="IPR011990">
    <property type="entry name" value="TPR-like_helical_dom_sf"/>
</dbReference>
<dbReference type="EMBL" id="JAJAWG010000009">
    <property type="protein sequence ID" value="MCB5197070.1"/>
    <property type="molecule type" value="Genomic_DNA"/>
</dbReference>
<gene>
    <name evidence="2" type="ORF">LG219_12415</name>
</gene>
<feature type="repeat" description="TPR" evidence="1">
    <location>
        <begin position="37"/>
        <end position="70"/>
    </location>
</feature>
<reference evidence="2 3" key="1">
    <citation type="submission" date="2021-10" db="EMBL/GenBank/DDBJ databases">
        <authorList>
            <person name="Chen M."/>
        </authorList>
    </citation>
    <scope>NUCLEOTIDE SEQUENCE [LARGE SCALE GENOMIC DNA]</scope>
    <source>
        <strain evidence="2 3">H3-26</strain>
    </source>
</reference>
<dbReference type="PROSITE" id="PS50005">
    <property type="entry name" value="TPR"/>
    <property type="match status" value="1"/>
</dbReference>
<comment type="caution">
    <text evidence="2">The sequence shown here is derived from an EMBL/GenBank/DDBJ whole genome shotgun (WGS) entry which is preliminary data.</text>
</comment>
<dbReference type="SUPFAM" id="SSF48452">
    <property type="entry name" value="TPR-like"/>
    <property type="match status" value="1"/>
</dbReference>